<gene>
    <name evidence="2" type="ORF">K435DRAFT_851303</name>
</gene>
<organism evidence="2 3">
    <name type="scientific">Dendrothele bispora (strain CBS 962.96)</name>
    <dbReference type="NCBI Taxonomy" id="1314807"/>
    <lineage>
        <taxon>Eukaryota</taxon>
        <taxon>Fungi</taxon>
        <taxon>Dikarya</taxon>
        <taxon>Basidiomycota</taxon>
        <taxon>Agaricomycotina</taxon>
        <taxon>Agaricomycetes</taxon>
        <taxon>Agaricomycetidae</taxon>
        <taxon>Agaricales</taxon>
        <taxon>Agaricales incertae sedis</taxon>
        <taxon>Dendrothele</taxon>
    </lineage>
</organism>
<reference evidence="2 3" key="1">
    <citation type="journal article" date="2019" name="Nat. Ecol. Evol.">
        <title>Megaphylogeny resolves global patterns of mushroom evolution.</title>
        <authorList>
            <person name="Varga T."/>
            <person name="Krizsan K."/>
            <person name="Foldi C."/>
            <person name="Dima B."/>
            <person name="Sanchez-Garcia M."/>
            <person name="Sanchez-Ramirez S."/>
            <person name="Szollosi G.J."/>
            <person name="Szarkandi J.G."/>
            <person name="Papp V."/>
            <person name="Albert L."/>
            <person name="Andreopoulos W."/>
            <person name="Angelini C."/>
            <person name="Antonin V."/>
            <person name="Barry K.W."/>
            <person name="Bougher N.L."/>
            <person name="Buchanan P."/>
            <person name="Buyck B."/>
            <person name="Bense V."/>
            <person name="Catcheside P."/>
            <person name="Chovatia M."/>
            <person name="Cooper J."/>
            <person name="Damon W."/>
            <person name="Desjardin D."/>
            <person name="Finy P."/>
            <person name="Geml J."/>
            <person name="Haridas S."/>
            <person name="Hughes K."/>
            <person name="Justo A."/>
            <person name="Karasinski D."/>
            <person name="Kautmanova I."/>
            <person name="Kiss B."/>
            <person name="Kocsube S."/>
            <person name="Kotiranta H."/>
            <person name="LaButti K.M."/>
            <person name="Lechner B.E."/>
            <person name="Liimatainen K."/>
            <person name="Lipzen A."/>
            <person name="Lukacs Z."/>
            <person name="Mihaltcheva S."/>
            <person name="Morgado L.N."/>
            <person name="Niskanen T."/>
            <person name="Noordeloos M.E."/>
            <person name="Ohm R.A."/>
            <person name="Ortiz-Santana B."/>
            <person name="Ovrebo C."/>
            <person name="Racz N."/>
            <person name="Riley R."/>
            <person name="Savchenko A."/>
            <person name="Shiryaev A."/>
            <person name="Soop K."/>
            <person name="Spirin V."/>
            <person name="Szebenyi C."/>
            <person name="Tomsovsky M."/>
            <person name="Tulloss R.E."/>
            <person name="Uehling J."/>
            <person name="Grigoriev I.V."/>
            <person name="Vagvolgyi C."/>
            <person name="Papp T."/>
            <person name="Martin F.M."/>
            <person name="Miettinen O."/>
            <person name="Hibbett D.S."/>
            <person name="Nagy L.G."/>
        </authorList>
    </citation>
    <scope>NUCLEOTIDE SEQUENCE [LARGE SCALE GENOMIC DNA]</scope>
    <source>
        <strain evidence="2 3">CBS 962.96</strain>
    </source>
</reference>
<proteinExistence type="predicted"/>
<feature type="compositionally biased region" description="Polar residues" evidence="1">
    <location>
        <begin position="77"/>
        <end position="90"/>
    </location>
</feature>
<dbReference type="OrthoDB" id="2957687at2759"/>
<feature type="compositionally biased region" description="Basic and acidic residues" evidence="1">
    <location>
        <begin position="36"/>
        <end position="49"/>
    </location>
</feature>
<sequence length="319" mass="34641">MTSPVQSVPTWAPPLVAARPKVVPLLFTTIKLPREKDLSLHEELPDKPRPSRNRRRRLVPPPVATGSANGGRPRSLSPLTPTSEDGNTGSVHPAVAAGPSTVRLVNQPPNFNLTASGWDKTFIKALRNSAKTAIVAHLQVGIPLSQQDEDALKEARLKANFPDFENHANFWGADSALRDQLRSMKDTNNARQTRQKRKGNKGDQGDQDENFHFALRAYRIPARGSPGCVSVTTISSLPARISNAPRMPLGTPFSAILSETLSSARTQGTANSGRSRNNASRKRVIQVRREPARRGFENGTSYFSSICSSSASLPGKSES</sequence>
<feature type="region of interest" description="Disordered" evidence="1">
    <location>
        <begin position="187"/>
        <end position="208"/>
    </location>
</feature>
<evidence type="ECO:0000256" key="1">
    <source>
        <dbReference type="SAM" id="MobiDB-lite"/>
    </source>
</evidence>
<protein>
    <submittedName>
        <fullName evidence="2">Uncharacterized protein</fullName>
    </submittedName>
</protein>
<dbReference type="Proteomes" id="UP000297245">
    <property type="component" value="Unassembled WGS sequence"/>
</dbReference>
<keyword evidence="3" id="KW-1185">Reference proteome</keyword>
<feature type="compositionally biased region" description="Polar residues" evidence="1">
    <location>
        <begin position="264"/>
        <end position="278"/>
    </location>
</feature>
<evidence type="ECO:0000313" key="2">
    <source>
        <dbReference type="EMBL" id="THV04119.1"/>
    </source>
</evidence>
<feature type="region of interest" description="Disordered" evidence="1">
    <location>
        <begin position="36"/>
        <end position="95"/>
    </location>
</feature>
<feature type="region of interest" description="Disordered" evidence="1">
    <location>
        <begin position="264"/>
        <end position="293"/>
    </location>
</feature>
<dbReference type="AlphaFoldDB" id="A0A4S8MNK1"/>
<accession>A0A4S8MNK1</accession>
<name>A0A4S8MNK1_DENBC</name>
<dbReference type="EMBL" id="ML179060">
    <property type="protein sequence ID" value="THV04119.1"/>
    <property type="molecule type" value="Genomic_DNA"/>
</dbReference>
<evidence type="ECO:0000313" key="3">
    <source>
        <dbReference type="Proteomes" id="UP000297245"/>
    </source>
</evidence>